<name>A0A540MWM0_MALBA</name>
<comment type="caution">
    <text evidence="8">The sequence shown here is derived from an EMBL/GenBank/DDBJ whole genome shotgun (WGS) entry which is preliminary data.</text>
</comment>
<dbReference type="GO" id="GO:0016042">
    <property type="term" value="P:lipid catabolic process"/>
    <property type="evidence" value="ECO:0007669"/>
    <property type="project" value="UniProtKB-KW"/>
</dbReference>
<dbReference type="PANTHER" id="PTHR45650">
    <property type="entry name" value="GDSL-LIKE LIPASE/ACYLHYDROLASE-RELATED"/>
    <property type="match status" value="1"/>
</dbReference>
<dbReference type="InterPro" id="IPR051238">
    <property type="entry name" value="GDSL_esterase/lipase"/>
</dbReference>
<proteinExistence type="inferred from homology"/>
<keyword evidence="6" id="KW-0442">Lipid degradation</keyword>
<dbReference type="CDD" id="cd01837">
    <property type="entry name" value="SGNH_plant_lipase_like"/>
    <property type="match status" value="1"/>
</dbReference>
<sequence>MEAAAFALSQDTYLDRLISTLRLELETLYNLDARNIIFSNVGLIGCIPFQKGLHLVAKGSCAGKLNQLAEKYNEKLKILLETLNIDLEGANFICADTYRMLQDITQNYVSYGFENANSGCCSMDGLGGGIIHVRDGLNFVQTNQSQQLGFKGFSPPYLSPTTAVPKVLQGVNYASGGGGILNHTGKIFGGRLNMDEQLDFFANTRQDIISSIDLPAALQLLTKALFSVTMGSNDFINNYLTPVISAPEQKLIPPETFVGILISRYRLQLTRLYNLGARKILVTNVGPIGCIPYERDTNLDAGDSCVEKPNQLAQLFNPELKSLLTELNANLEGSKFVYADVYGIVNDITQKYISFGFVNANSACCHVAGRFGGLIPCGPPSKVCRERSKYVFWDPYHPSDAANVIIARRLLYGDSNDISPINVLQLIQS</sequence>
<keyword evidence="5" id="KW-0378">Hydrolase</keyword>
<gene>
    <name evidence="8" type="ORF">C1H46_011197</name>
</gene>
<dbReference type="InterPro" id="IPR036514">
    <property type="entry name" value="SGNH_hydro_sf"/>
</dbReference>
<protein>
    <recommendedName>
        <fullName evidence="10">GDSL esterase/lipase</fullName>
    </recommendedName>
</protein>
<organism evidence="8 9">
    <name type="scientific">Malus baccata</name>
    <name type="common">Siberian crab apple</name>
    <name type="synonym">Pyrus baccata</name>
    <dbReference type="NCBI Taxonomy" id="106549"/>
    <lineage>
        <taxon>Eukaryota</taxon>
        <taxon>Viridiplantae</taxon>
        <taxon>Streptophyta</taxon>
        <taxon>Embryophyta</taxon>
        <taxon>Tracheophyta</taxon>
        <taxon>Spermatophyta</taxon>
        <taxon>Magnoliopsida</taxon>
        <taxon>eudicotyledons</taxon>
        <taxon>Gunneridae</taxon>
        <taxon>Pentapetalae</taxon>
        <taxon>rosids</taxon>
        <taxon>fabids</taxon>
        <taxon>Rosales</taxon>
        <taxon>Rosaceae</taxon>
        <taxon>Amygdaloideae</taxon>
        <taxon>Maleae</taxon>
        <taxon>Malus</taxon>
    </lineage>
</organism>
<accession>A0A540MWM0</accession>
<keyword evidence="7" id="KW-0443">Lipid metabolism</keyword>
<dbReference type="STRING" id="106549.A0A540MWM0"/>
<evidence type="ECO:0000256" key="6">
    <source>
        <dbReference type="ARBA" id="ARBA00022963"/>
    </source>
</evidence>
<evidence type="ECO:0000256" key="7">
    <source>
        <dbReference type="ARBA" id="ARBA00023098"/>
    </source>
</evidence>
<comment type="similarity">
    <text evidence="2">Belongs to the 'GDSL' lipolytic enzyme family.</text>
</comment>
<evidence type="ECO:0008006" key="10">
    <source>
        <dbReference type="Google" id="ProtNLM"/>
    </source>
</evidence>
<evidence type="ECO:0000256" key="1">
    <source>
        <dbReference type="ARBA" id="ARBA00004613"/>
    </source>
</evidence>
<evidence type="ECO:0000313" key="8">
    <source>
        <dbReference type="EMBL" id="TQE03194.1"/>
    </source>
</evidence>
<keyword evidence="9" id="KW-1185">Reference proteome</keyword>
<evidence type="ECO:0000256" key="4">
    <source>
        <dbReference type="ARBA" id="ARBA00022729"/>
    </source>
</evidence>
<dbReference type="GO" id="GO:0016788">
    <property type="term" value="F:hydrolase activity, acting on ester bonds"/>
    <property type="evidence" value="ECO:0007669"/>
    <property type="project" value="InterPro"/>
</dbReference>
<keyword evidence="4" id="KW-0732">Signal</keyword>
<dbReference type="PANTHER" id="PTHR45650:SF4">
    <property type="entry name" value="GDSL-LIKE LIPASE_ACYLHYDROLASE FAMILY PROTEIN, EXPRESSED"/>
    <property type="match status" value="1"/>
</dbReference>
<evidence type="ECO:0000256" key="5">
    <source>
        <dbReference type="ARBA" id="ARBA00022801"/>
    </source>
</evidence>
<comment type="subcellular location">
    <subcellularLocation>
        <location evidence="1">Secreted</location>
    </subcellularLocation>
</comment>
<dbReference type="Gene3D" id="3.40.50.1110">
    <property type="entry name" value="SGNH hydrolase"/>
    <property type="match status" value="1"/>
</dbReference>
<dbReference type="InterPro" id="IPR035669">
    <property type="entry name" value="SGNH_plant_lipase-like"/>
</dbReference>
<evidence type="ECO:0000256" key="2">
    <source>
        <dbReference type="ARBA" id="ARBA00008668"/>
    </source>
</evidence>
<keyword evidence="3" id="KW-0964">Secreted</keyword>
<dbReference type="EMBL" id="VIEB01000160">
    <property type="protein sequence ID" value="TQE03194.1"/>
    <property type="molecule type" value="Genomic_DNA"/>
</dbReference>
<evidence type="ECO:0000313" key="9">
    <source>
        <dbReference type="Proteomes" id="UP000315295"/>
    </source>
</evidence>
<dbReference type="AlphaFoldDB" id="A0A540MWM0"/>
<reference evidence="8 9" key="1">
    <citation type="journal article" date="2019" name="G3 (Bethesda)">
        <title>Sequencing of a Wild Apple (Malus baccata) Genome Unravels the Differences Between Cultivated and Wild Apple Species Regarding Disease Resistance and Cold Tolerance.</title>
        <authorList>
            <person name="Chen X."/>
        </authorList>
    </citation>
    <scope>NUCLEOTIDE SEQUENCE [LARGE SCALE GENOMIC DNA]</scope>
    <source>
        <strain evidence="9">cv. Shandingzi</strain>
        <tissue evidence="8">Leaves</tissue>
    </source>
</reference>
<dbReference type="GO" id="GO:0005576">
    <property type="term" value="C:extracellular region"/>
    <property type="evidence" value="ECO:0007669"/>
    <property type="project" value="UniProtKB-SubCell"/>
</dbReference>
<dbReference type="InterPro" id="IPR001087">
    <property type="entry name" value="GDSL"/>
</dbReference>
<dbReference type="Proteomes" id="UP000315295">
    <property type="component" value="Unassembled WGS sequence"/>
</dbReference>
<evidence type="ECO:0000256" key="3">
    <source>
        <dbReference type="ARBA" id="ARBA00022525"/>
    </source>
</evidence>
<dbReference type="Pfam" id="PF00657">
    <property type="entry name" value="Lipase_GDSL"/>
    <property type="match status" value="2"/>
</dbReference>
<dbReference type="SUPFAM" id="SSF52266">
    <property type="entry name" value="SGNH hydrolase"/>
    <property type="match status" value="1"/>
</dbReference>